<comment type="caution">
    <text evidence="2">The sequence shown here is derived from an EMBL/GenBank/DDBJ whole genome shotgun (WGS) entry which is preliminary data.</text>
</comment>
<evidence type="ECO:0008006" key="4">
    <source>
        <dbReference type="Google" id="ProtNLM"/>
    </source>
</evidence>
<keyword evidence="1" id="KW-0472">Membrane</keyword>
<evidence type="ECO:0000313" key="2">
    <source>
        <dbReference type="EMBL" id="PWC28100.1"/>
    </source>
</evidence>
<dbReference type="Proteomes" id="UP000245048">
    <property type="component" value="Unassembled WGS sequence"/>
</dbReference>
<accession>A0A2U1V2G7</accession>
<keyword evidence="1" id="KW-0812">Transmembrane</keyword>
<name>A0A2U1V2G7_9PROT</name>
<sequence length="251" mass="26838">MSGRLPPWRARLERSDGIAHLGQQLRRLRGTVLVLLALPLAPTLLIALLSGAQRPLLGVLLGMGLLWLAIRRLRRGRVRQASALAGVATGLVAGLAGAVPPLGAVVFGAMAFFGMRLLYEDSVPPEPEPVPPPAPGPLDAVRVRLATLTGADPRLAPALEGLRALAAELERRPEHTGEARRFLNLQLDGLERIDRSLAQGAAPPPGLPLLIGDMARGSLSLRDRLRAEETEALEIQVKVLADRLRQEGYAS</sequence>
<dbReference type="AlphaFoldDB" id="A0A2U1V2G7"/>
<dbReference type="OrthoDB" id="7285020at2"/>
<keyword evidence="1" id="KW-1133">Transmembrane helix</keyword>
<evidence type="ECO:0000256" key="1">
    <source>
        <dbReference type="SAM" id="Phobius"/>
    </source>
</evidence>
<gene>
    <name evidence="2" type="ORF">CR165_14215</name>
</gene>
<reference evidence="3" key="1">
    <citation type="submission" date="2017-10" db="EMBL/GenBank/DDBJ databases">
        <authorList>
            <person name="Toshchakov S.V."/>
            <person name="Goeva M.A."/>
        </authorList>
    </citation>
    <scope>NUCLEOTIDE SEQUENCE [LARGE SCALE GENOMIC DNA]</scope>
    <source>
        <strain evidence="3">JR1/69-1-13</strain>
    </source>
</reference>
<feature type="transmembrane region" description="Helical" evidence="1">
    <location>
        <begin position="55"/>
        <end position="70"/>
    </location>
</feature>
<keyword evidence="3" id="KW-1185">Reference proteome</keyword>
<feature type="transmembrane region" description="Helical" evidence="1">
    <location>
        <begin position="30"/>
        <end position="49"/>
    </location>
</feature>
<dbReference type="RefSeq" id="WP_109517667.1">
    <property type="nucleotide sequence ID" value="NZ_PDOA01000009.1"/>
</dbReference>
<feature type="transmembrane region" description="Helical" evidence="1">
    <location>
        <begin position="82"/>
        <end position="115"/>
    </location>
</feature>
<proteinExistence type="predicted"/>
<protein>
    <recommendedName>
        <fullName evidence="4">5-bromo-4-chloroindolyl phosphate hydrolase</fullName>
    </recommendedName>
</protein>
<organism evidence="2 3">
    <name type="scientific">Teichococcus aestuarii</name>
    <dbReference type="NCBI Taxonomy" id="568898"/>
    <lineage>
        <taxon>Bacteria</taxon>
        <taxon>Pseudomonadati</taxon>
        <taxon>Pseudomonadota</taxon>
        <taxon>Alphaproteobacteria</taxon>
        <taxon>Acetobacterales</taxon>
        <taxon>Roseomonadaceae</taxon>
        <taxon>Roseomonas</taxon>
    </lineage>
</organism>
<evidence type="ECO:0000313" key="3">
    <source>
        <dbReference type="Proteomes" id="UP000245048"/>
    </source>
</evidence>
<dbReference type="EMBL" id="PDOA01000009">
    <property type="protein sequence ID" value="PWC28100.1"/>
    <property type="molecule type" value="Genomic_DNA"/>
</dbReference>